<protein>
    <submittedName>
        <fullName evidence="1">Uncharacterized protein</fullName>
    </submittedName>
</protein>
<reference evidence="1 2" key="1">
    <citation type="submission" date="2019-03" db="EMBL/GenBank/DDBJ databases">
        <title>Genomic Encyclopedia of Type Strains, Phase IV (KMG-IV): sequencing the most valuable type-strain genomes for metagenomic binning, comparative biology and taxonomic classification.</title>
        <authorList>
            <person name="Goeker M."/>
        </authorList>
    </citation>
    <scope>NUCLEOTIDE SEQUENCE [LARGE SCALE GENOMIC DNA]</scope>
    <source>
        <strain evidence="1 2">DSM 100556</strain>
    </source>
</reference>
<dbReference type="EMBL" id="SLUO01000022">
    <property type="protein sequence ID" value="TCL54114.1"/>
    <property type="molecule type" value="Genomic_DNA"/>
</dbReference>
<sequence length="111" mass="12609">MKLIELQGSVDQNGELAIPRTLLRDMGLRPGAIVILPDGRYTSGVLLCNEQEAVDYIEMQKDYQHRVMVCNSDDFCVFEMVEGQLIHPSPEVLEQLRGERREQSGGMEMKL</sequence>
<dbReference type="AlphaFoldDB" id="A0A4R1QTC8"/>
<name>A0A4R1QTC8_9FIRM</name>
<dbReference type="Proteomes" id="UP000295718">
    <property type="component" value="Unassembled WGS sequence"/>
</dbReference>
<gene>
    <name evidence="1" type="ORF">EDD76_12231</name>
</gene>
<evidence type="ECO:0000313" key="2">
    <source>
        <dbReference type="Proteomes" id="UP000295718"/>
    </source>
</evidence>
<accession>A0A4R1QTC8</accession>
<keyword evidence="2" id="KW-1185">Reference proteome</keyword>
<proteinExistence type="predicted"/>
<dbReference type="RefSeq" id="WP_031391880.1">
    <property type="nucleotide sequence ID" value="NZ_JPNB01000002.1"/>
</dbReference>
<comment type="caution">
    <text evidence="1">The sequence shown here is derived from an EMBL/GenBank/DDBJ whole genome shotgun (WGS) entry which is preliminary data.</text>
</comment>
<evidence type="ECO:0000313" key="1">
    <source>
        <dbReference type="EMBL" id="TCL54114.1"/>
    </source>
</evidence>
<organism evidence="1 2">
    <name type="scientific">Kineothrix alysoides</name>
    <dbReference type="NCBI Taxonomy" id="1469948"/>
    <lineage>
        <taxon>Bacteria</taxon>
        <taxon>Bacillati</taxon>
        <taxon>Bacillota</taxon>
        <taxon>Clostridia</taxon>
        <taxon>Lachnospirales</taxon>
        <taxon>Lachnospiraceae</taxon>
        <taxon>Kineothrix</taxon>
    </lineage>
</organism>
<dbReference type="STRING" id="1469948.GCA_000732725_03243"/>